<keyword evidence="6" id="KW-0378">Hydrolase</keyword>
<comment type="similarity">
    <text evidence="3">Belongs to the HAD-like hydrolase superfamily. CbbY/CbbZ/Gph/YieH family.</text>
</comment>
<dbReference type="PANTHER" id="PTHR43434:SF1">
    <property type="entry name" value="PHOSPHOGLYCOLATE PHOSPHATASE"/>
    <property type="match status" value="1"/>
</dbReference>
<dbReference type="EMBL" id="JGVH01000007">
    <property type="protein sequence ID" value="KER04525.1"/>
    <property type="molecule type" value="Genomic_DNA"/>
</dbReference>
<dbReference type="InterPro" id="IPR041492">
    <property type="entry name" value="HAD_2"/>
</dbReference>
<dbReference type="SUPFAM" id="SSF56784">
    <property type="entry name" value="HAD-like"/>
    <property type="match status" value="1"/>
</dbReference>
<evidence type="ECO:0000256" key="5">
    <source>
        <dbReference type="ARBA" id="ARBA00022723"/>
    </source>
</evidence>
<dbReference type="SFLD" id="SFLDG01129">
    <property type="entry name" value="C1.5:_HAD__Beta-PGM__Phosphata"/>
    <property type="match status" value="1"/>
</dbReference>
<evidence type="ECO:0000256" key="3">
    <source>
        <dbReference type="ARBA" id="ARBA00006171"/>
    </source>
</evidence>
<dbReference type="GO" id="GO:0008967">
    <property type="term" value="F:phosphoglycolate phosphatase activity"/>
    <property type="evidence" value="ECO:0007669"/>
    <property type="project" value="UniProtKB-EC"/>
</dbReference>
<dbReference type="GO" id="GO:0006281">
    <property type="term" value="P:DNA repair"/>
    <property type="evidence" value="ECO:0007669"/>
    <property type="project" value="TreeGrafter"/>
</dbReference>
<dbReference type="PRINTS" id="PR00413">
    <property type="entry name" value="HADHALOGNASE"/>
</dbReference>
<dbReference type="InterPro" id="IPR036412">
    <property type="entry name" value="HAD-like_sf"/>
</dbReference>
<dbReference type="EC" id="3.1.3.18" evidence="4"/>
<dbReference type="InterPro" id="IPR023214">
    <property type="entry name" value="HAD_sf"/>
</dbReference>
<dbReference type="AlphaFoldDB" id="A0A081S0S2"/>
<evidence type="ECO:0000256" key="2">
    <source>
        <dbReference type="ARBA" id="ARBA00004818"/>
    </source>
</evidence>
<dbReference type="Proteomes" id="UP000028002">
    <property type="component" value="Unassembled WGS sequence"/>
</dbReference>
<dbReference type="InterPro" id="IPR023198">
    <property type="entry name" value="PGP-like_dom2"/>
</dbReference>
<gene>
    <name evidence="6" type="ORF">MEG1DRAFT_00814</name>
</gene>
<organism evidence="6 7">
    <name type="scientific">Photorhabdus temperata subsp. temperata Meg1</name>
    <dbReference type="NCBI Taxonomy" id="1393735"/>
    <lineage>
        <taxon>Bacteria</taxon>
        <taxon>Pseudomonadati</taxon>
        <taxon>Pseudomonadota</taxon>
        <taxon>Gammaproteobacteria</taxon>
        <taxon>Enterobacterales</taxon>
        <taxon>Morganellaceae</taxon>
        <taxon>Photorhabdus</taxon>
    </lineage>
</organism>
<dbReference type="InterPro" id="IPR050155">
    <property type="entry name" value="HAD-like_hydrolase_sf"/>
</dbReference>
<dbReference type="Pfam" id="PF13419">
    <property type="entry name" value="HAD_2"/>
    <property type="match status" value="1"/>
</dbReference>
<keyword evidence="5" id="KW-0479">Metal-binding</keyword>
<dbReference type="SFLD" id="SFLDG01135">
    <property type="entry name" value="C1.5.6:_HAD__Beta-PGM__Phospha"/>
    <property type="match status" value="1"/>
</dbReference>
<protein>
    <recommendedName>
        <fullName evidence="4">phosphoglycolate phosphatase</fullName>
        <ecNumber evidence="4">3.1.3.18</ecNumber>
    </recommendedName>
</protein>
<comment type="pathway">
    <text evidence="2">Organic acid metabolism; glycolate biosynthesis; glycolate from 2-phosphoglycolate: step 1/1.</text>
</comment>
<dbReference type="PANTHER" id="PTHR43434">
    <property type="entry name" value="PHOSPHOGLYCOLATE PHOSPHATASE"/>
    <property type="match status" value="1"/>
</dbReference>
<evidence type="ECO:0000256" key="1">
    <source>
        <dbReference type="ARBA" id="ARBA00000830"/>
    </source>
</evidence>
<name>A0A081S0S2_PHOTE</name>
<comment type="catalytic activity">
    <reaction evidence="1">
        <text>2-phosphoglycolate + H2O = glycolate + phosphate</text>
        <dbReference type="Rhea" id="RHEA:14369"/>
        <dbReference type="ChEBI" id="CHEBI:15377"/>
        <dbReference type="ChEBI" id="CHEBI:29805"/>
        <dbReference type="ChEBI" id="CHEBI:43474"/>
        <dbReference type="ChEBI" id="CHEBI:58033"/>
        <dbReference type="EC" id="3.1.3.18"/>
    </reaction>
</comment>
<reference evidence="6 7" key="1">
    <citation type="submission" date="2014-03" db="EMBL/GenBank/DDBJ databases">
        <title>Draft Genome of Photorhabdus temperata Meg1.</title>
        <authorList>
            <person name="Hurst S.G.IV."/>
            <person name="Morris K."/>
            <person name="Thomas K."/>
            <person name="Tisa L.S."/>
        </authorList>
    </citation>
    <scope>NUCLEOTIDE SEQUENCE [LARGE SCALE GENOMIC DNA]</scope>
    <source>
        <strain evidence="6 7">Meg1</strain>
    </source>
</reference>
<dbReference type="FunFam" id="3.40.50.1000:FF:000022">
    <property type="entry name" value="Phosphoglycolate phosphatase"/>
    <property type="match status" value="1"/>
</dbReference>
<dbReference type="SFLD" id="SFLDS00003">
    <property type="entry name" value="Haloacid_Dehalogenase"/>
    <property type="match status" value="1"/>
</dbReference>
<dbReference type="InterPro" id="IPR006439">
    <property type="entry name" value="HAD-SF_hydro_IA"/>
</dbReference>
<dbReference type="GO" id="GO:0005829">
    <property type="term" value="C:cytosol"/>
    <property type="evidence" value="ECO:0007669"/>
    <property type="project" value="TreeGrafter"/>
</dbReference>
<dbReference type="NCBIfam" id="TIGR01549">
    <property type="entry name" value="HAD-SF-IA-v1"/>
    <property type="match status" value="1"/>
</dbReference>
<dbReference type="PATRIC" id="fig|1393735.3.peg.834"/>
<comment type="caution">
    <text evidence="6">The sequence shown here is derived from an EMBL/GenBank/DDBJ whole genome shotgun (WGS) entry which is preliminary data.</text>
</comment>
<proteinExistence type="inferred from homology"/>
<evidence type="ECO:0000256" key="4">
    <source>
        <dbReference type="ARBA" id="ARBA00013078"/>
    </source>
</evidence>
<evidence type="ECO:0000313" key="6">
    <source>
        <dbReference type="EMBL" id="KER04525.1"/>
    </source>
</evidence>
<accession>A0A081S0S2</accession>
<dbReference type="Gene3D" id="3.40.50.1000">
    <property type="entry name" value="HAD superfamily/HAD-like"/>
    <property type="match status" value="1"/>
</dbReference>
<dbReference type="GO" id="GO:0046872">
    <property type="term" value="F:metal ion binding"/>
    <property type="evidence" value="ECO:0007669"/>
    <property type="project" value="UniProtKB-KW"/>
</dbReference>
<sequence>MNKILIFDLDGTLFDTSRAIVETFNAVFKVLKIPLAGDENIRATIGLPLEKAFATLLNIFVEEPLISKAVEQYQLQYRRCILPKAKELLFPGVEDGLIALNKKDVKLSVATSKFTASATALLQAAGIDAVFDRVIGADQVSKPKPDPESGRKILEYYNAMPEMAVMVGDTTHDIYMANAVGMRSIAVTYGIHSVCMLEEAQPTWIANCFYNVLHIIEENILK</sequence>
<dbReference type="RefSeq" id="WP_036837375.1">
    <property type="nucleotide sequence ID" value="NZ_CAWLUD010000007.1"/>
</dbReference>
<evidence type="ECO:0000313" key="7">
    <source>
        <dbReference type="Proteomes" id="UP000028002"/>
    </source>
</evidence>
<dbReference type="Gene3D" id="1.10.150.240">
    <property type="entry name" value="Putative phosphatase, domain 2"/>
    <property type="match status" value="1"/>
</dbReference>